<organism evidence="1 2">
    <name type="scientific">Babesia microti (strain RI)</name>
    <dbReference type="NCBI Taxonomy" id="1133968"/>
    <lineage>
        <taxon>Eukaryota</taxon>
        <taxon>Sar</taxon>
        <taxon>Alveolata</taxon>
        <taxon>Apicomplexa</taxon>
        <taxon>Aconoidasida</taxon>
        <taxon>Piroplasmida</taxon>
        <taxon>Babesiidae</taxon>
        <taxon>Babesia</taxon>
    </lineage>
</organism>
<dbReference type="KEGG" id="bmic:BMR1_02g00465"/>
<name>A0A1R4A9Y3_BABMR</name>
<evidence type="ECO:0000313" key="2">
    <source>
        <dbReference type="Proteomes" id="UP000002899"/>
    </source>
</evidence>
<reference evidence="1 2" key="1">
    <citation type="journal article" date="2012" name="Nucleic Acids Res.">
        <title>Sequencing of the smallest Apicomplexan genome from the human pathogen Babesia microti.</title>
        <authorList>
            <person name="Cornillot E."/>
            <person name="Hadj-Kaddour K."/>
            <person name="Dassouli A."/>
            <person name="Noel B."/>
            <person name="Ranwez V."/>
            <person name="Vacherie B."/>
            <person name="Augagneur Y."/>
            <person name="Bres V."/>
            <person name="Duclos A."/>
            <person name="Randazzo S."/>
            <person name="Carcy B."/>
            <person name="Debierre-Grockiego F."/>
            <person name="Delbecq S."/>
            <person name="Moubri-Menage K."/>
            <person name="Shams-Eldin H."/>
            <person name="Usmani-Brown S."/>
            <person name="Bringaud F."/>
            <person name="Wincker P."/>
            <person name="Vivares C.P."/>
            <person name="Schwarz R.T."/>
            <person name="Schetters T.P."/>
            <person name="Krause P.J."/>
            <person name="Gorenflot A."/>
            <person name="Berry V."/>
            <person name="Barbe V."/>
            <person name="Ben Mamoun C."/>
        </authorList>
    </citation>
    <scope>NUCLEOTIDE SEQUENCE [LARGE SCALE GENOMIC DNA]</scope>
    <source>
        <strain evidence="1 2">RI</strain>
    </source>
</reference>
<dbReference type="OrthoDB" id="360581at2759"/>
<reference evidence="1 2" key="3">
    <citation type="journal article" date="2016" name="Sci. Rep.">
        <title>Genome-wide diversity and gene expression profiling of Babesia microti isolates identify polymorphic genes that mediate host-pathogen interactions.</title>
        <authorList>
            <person name="Silva J.C."/>
            <person name="Cornillot E."/>
            <person name="McCracken C."/>
            <person name="Usmani-Brown S."/>
            <person name="Dwivedi A."/>
            <person name="Ifeonu O.O."/>
            <person name="Crabtree J."/>
            <person name="Gotia H.T."/>
            <person name="Virji A.Z."/>
            <person name="Reynes C."/>
            <person name="Colinge J."/>
            <person name="Kumar V."/>
            <person name="Lawres L."/>
            <person name="Pazzi J.E."/>
            <person name="Pablo J.V."/>
            <person name="Hung C."/>
            <person name="Brancato J."/>
            <person name="Kumari P."/>
            <person name="Orvis J."/>
            <person name="Tretina K."/>
            <person name="Chibucos M."/>
            <person name="Ott S."/>
            <person name="Sadzewicz L."/>
            <person name="Sengamalay N."/>
            <person name="Shetty A.C."/>
            <person name="Su Q."/>
            <person name="Tallon L."/>
            <person name="Fraser C.M."/>
            <person name="Frutos R."/>
            <person name="Molina D.M."/>
            <person name="Krause P.J."/>
            <person name="Ben Mamoun C."/>
        </authorList>
    </citation>
    <scope>NUCLEOTIDE SEQUENCE [LARGE SCALE GENOMIC DNA]</scope>
    <source>
        <strain evidence="1 2">RI</strain>
    </source>
</reference>
<sequence length="501" mass="59957">MCSNLQCLFYIICTIALFFSNVRTKLTRLKYTHPLYRSNFRTNYYGFVSNNFARNSWQCYAKPIITTPVLSKDVLKKQVFLDYENILRSHDPSFINYNTRLSSIPGINIENIDNLYGRIYDRKVLLKQLDYFFRQDDFHTIYRILRDNPNVLTRVDCHKLVNSLPFVLKKVLKYPDLKIEKIDEQLRFLVGRYVLQHVIHQLPTETCRYHNLVDGKVPGDPVPNPQKRDFYKGEKAPIEEHPSYVELMGSLADLPAEIKFDKALTLQRRMIEAKRKKLERALWNFQKLKPPKHLSTRLKFKNHIDIKRINPLMSRPLRYTKEQYNQVNQDFATAVEKEDLVTACYILQRHTRLLDFRYKRELLKKFMGLHKKVHQCGLYPERSLKSIRLLYWRTMNMTRVLLKLREYSIIQDLPYSQKELYEKELEAYRKRRDQRNIDKMKAAGFDVDDINDFSNAYSEDWVPVIRPDEYNKAVEFAKRRAETIKKLFQSEVEEDLLKHSN</sequence>
<dbReference type="RefSeq" id="XP_021338025.1">
    <property type="nucleotide sequence ID" value="XM_021483059.1"/>
</dbReference>
<evidence type="ECO:0000313" key="1">
    <source>
        <dbReference type="EMBL" id="SJK85806.1"/>
    </source>
</evidence>
<dbReference type="VEuPathDB" id="PiroplasmaDB:BMR1_02g00465"/>
<dbReference type="GeneID" id="24423883"/>
<dbReference type="EMBL" id="FO082872">
    <property type="protein sequence ID" value="SJK85806.1"/>
    <property type="molecule type" value="Genomic_DNA"/>
</dbReference>
<accession>A0A1R4A9Y3</accession>
<protein>
    <submittedName>
        <fullName evidence="1">Uncharacterized protein</fullName>
    </submittedName>
</protein>
<reference evidence="1 2" key="2">
    <citation type="journal article" date="2013" name="PLoS ONE">
        <title>Whole genome mapping and re-organization of the nuclear and mitochondrial genomes of Babesia microti isolates.</title>
        <authorList>
            <person name="Cornillot E."/>
            <person name="Dassouli A."/>
            <person name="Garg A."/>
            <person name="Pachikara N."/>
            <person name="Randazzo S."/>
            <person name="Depoix D."/>
            <person name="Carcy B."/>
            <person name="Delbecq S."/>
            <person name="Frutos R."/>
            <person name="Silva J.C."/>
            <person name="Sutton R."/>
            <person name="Krause P.J."/>
            <person name="Mamoun C.B."/>
        </authorList>
    </citation>
    <scope>NUCLEOTIDE SEQUENCE [LARGE SCALE GENOMIC DNA]</scope>
    <source>
        <strain evidence="1 2">RI</strain>
    </source>
</reference>
<proteinExistence type="predicted"/>
<dbReference type="Proteomes" id="UP000002899">
    <property type="component" value="Chromosome II"/>
</dbReference>
<dbReference type="AlphaFoldDB" id="A0A1R4A9Y3"/>
<keyword evidence="2" id="KW-1185">Reference proteome</keyword>